<feature type="binding site" evidence="11">
    <location>
        <position position="436"/>
    </location>
    <ligand>
        <name>Zn(2+)</name>
        <dbReference type="ChEBI" id="CHEBI:29105"/>
        <label>1</label>
    </ligand>
</feature>
<dbReference type="GO" id="GO:0046872">
    <property type="term" value="F:metal ion binding"/>
    <property type="evidence" value="ECO:0007669"/>
    <property type="project" value="UniProtKB-KW"/>
</dbReference>
<dbReference type="GO" id="GO:0007165">
    <property type="term" value="P:signal transduction"/>
    <property type="evidence" value="ECO:0007669"/>
    <property type="project" value="InterPro"/>
</dbReference>
<feature type="binding site" evidence="10">
    <location>
        <position position="487"/>
    </location>
    <ligand>
        <name>AMP</name>
        <dbReference type="ChEBI" id="CHEBI:456215"/>
    </ligand>
</feature>
<evidence type="ECO:0000256" key="13">
    <source>
        <dbReference type="SAM" id="MobiDB-lite"/>
    </source>
</evidence>
<evidence type="ECO:0000256" key="7">
    <source>
        <dbReference type="ARBA" id="ARBA00033684"/>
    </source>
</evidence>
<evidence type="ECO:0000256" key="8">
    <source>
        <dbReference type="ARBA" id="ARBA00033709"/>
    </source>
</evidence>
<evidence type="ECO:0000313" key="15">
    <source>
        <dbReference type="Ensembl" id="ENSCSEP00000014063.1"/>
    </source>
</evidence>
<evidence type="ECO:0000256" key="2">
    <source>
        <dbReference type="ARBA" id="ARBA00022535"/>
    </source>
</evidence>
<dbReference type="PROSITE" id="PS51845">
    <property type="entry name" value="PDEASE_I_2"/>
    <property type="match status" value="1"/>
</dbReference>
<evidence type="ECO:0000256" key="11">
    <source>
        <dbReference type="PIRSR" id="PIRSR623088-3"/>
    </source>
</evidence>
<keyword evidence="5" id="KW-0114">cAMP</keyword>
<sequence length="713" mass="82117">MLATMKGSTSKRKGFKKCQSATLSIDGFSFTIVANHAQEGTSTSKARFSRSWSQNELSTIKTADMGIKEQKELLIGPCSTEEILATELPIPDAPDTTEKTAIRLRCLVKQLERGQASVGELKKNLEFAATLLENLYIDESRRLVEQDDELRDIQSETIPSEVRDWLATTFTRQKGLILRSTDEKLRFRSIVHVVQAGIFVERMYRRNSNMAAFSYPPNVITVLKHIDLWSFNVFELNDASGDHALKFVFYEVLNRYDLINRFKVPISALLSFVDSLEVGYRKYNNPYHNLVHAADVTQTIHFLILKTGIVHWLTALEIFAIMFAAAIHDFEHTGTTNNFHIQTRSQTAMLYNDRAVQENHHISAAYCLLQDDDEKNIFTNLNKDDWRDLRTLVVEMVLATDMSCHFQQIQNMKSLLQQPDKIEKQKALSLLLHTADISHPAKTWEIHYQWTTSLLEEFFIQGDKEANLGLPFSPLCDRNSTLVAQSQIGFIDFIVEPTFTVLSEMVKKIVKPIIEEVSPSEFHHSSVNRFTSSDEKRCAAPEPICVLTTVDFKSFEMTWNQEIQQNRELWKAQDAKDVEEKVQKETEQDGQKEKLREEENTLERATTEHKRVGNKIHEETQQPKKSDEDICVEGAVSNLQEHDRKCYGTAMEEQQEMQHYQNDTESDLSSIQYTERPSYCGSCYRLLRLEVPNVLPIDARKKARRLRHISLRH</sequence>
<reference evidence="15" key="3">
    <citation type="submission" date="2025-09" db="UniProtKB">
        <authorList>
            <consortium name="Ensembl"/>
        </authorList>
    </citation>
    <scope>IDENTIFICATION</scope>
</reference>
<evidence type="ECO:0000256" key="3">
    <source>
        <dbReference type="ARBA" id="ARBA00022723"/>
    </source>
</evidence>
<dbReference type="AlphaFoldDB" id="A0A3P8VFI5"/>
<dbReference type="InterPro" id="IPR023174">
    <property type="entry name" value="PDEase_CS"/>
</dbReference>
<dbReference type="InterPro" id="IPR002073">
    <property type="entry name" value="PDEase_catalytic_dom"/>
</dbReference>
<dbReference type="Pfam" id="PF00233">
    <property type="entry name" value="PDEase_I"/>
    <property type="match status" value="1"/>
</dbReference>
<dbReference type="InterPro" id="IPR003607">
    <property type="entry name" value="HD/PDEase_dom"/>
</dbReference>
<keyword evidence="4 12" id="KW-0378">Hydrolase</keyword>
<dbReference type="PRINTS" id="PR00387">
    <property type="entry name" value="PDIESTERASE1"/>
</dbReference>
<dbReference type="Gene3D" id="1.10.1300.10">
    <property type="entry name" value="3'5'-cyclic nucleotide phosphodiesterase, catalytic domain"/>
    <property type="match status" value="1"/>
</dbReference>
<dbReference type="GO" id="GO:0047555">
    <property type="term" value="F:3',5'-cyclic-GMP phosphodiesterase activity"/>
    <property type="evidence" value="ECO:0007669"/>
    <property type="project" value="RHEA"/>
</dbReference>
<dbReference type="GO" id="GO:0004115">
    <property type="term" value="F:3',5'-cyclic-AMP phosphodiesterase activity"/>
    <property type="evidence" value="ECO:0007669"/>
    <property type="project" value="RHEA"/>
</dbReference>
<evidence type="ECO:0000256" key="6">
    <source>
        <dbReference type="ARBA" id="ARBA00033675"/>
    </source>
</evidence>
<feature type="domain" description="PDEase" evidence="14">
    <location>
        <begin position="211"/>
        <end position="577"/>
    </location>
</feature>
<feature type="binding site" evidence="10">
    <location>
        <begin position="288"/>
        <end position="292"/>
    </location>
    <ligand>
        <name>AMP</name>
        <dbReference type="ChEBI" id="CHEBI:456215"/>
    </ligand>
</feature>
<dbReference type="InterPro" id="IPR013706">
    <property type="entry name" value="PDE1_N"/>
</dbReference>
<reference evidence="15" key="2">
    <citation type="submission" date="2025-08" db="UniProtKB">
        <authorList>
            <consortium name="Ensembl"/>
        </authorList>
    </citation>
    <scope>IDENTIFICATION</scope>
</reference>
<proteinExistence type="inferred from homology"/>
<dbReference type="PANTHER" id="PTHR11347">
    <property type="entry name" value="CYCLIC NUCLEOTIDE PHOSPHODIESTERASE"/>
    <property type="match status" value="1"/>
</dbReference>
<evidence type="ECO:0000256" key="12">
    <source>
        <dbReference type="RuleBase" id="RU363067"/>
    </source>
</evidence>
<name>A0A3P8VFI5_CYNSE</name>
<evidence type="ECO:0000313" key="16">
    <source>
        <dbReference type="Proteomes" id="UP000265120"/>
    </source>
</evidence>
<dbReference type="SUPFAM" id="SSF109604">
    <property type="entry name" value="HD-domain/PDEase-like"/>
    <property type="match status" value="1"/>
</dbReference>
<feature type="binding site" evidence="10">
    <location>
        <position position="329"/>
    </location>
    <ligand>
        <name>AMP</name>
        <dbReference type="ChEBI" id="CHEBI:456215"/>
    </ligand>
</feature>
<evidence type="ECO:0000256" key="1">
    <source>
        <dbReference type="ARBA" id="ARBA00010664"/>
    </source>
</evidence>
<dbReference type="EC" id="3.1.4.-" evidence="12"/>
<dbReference type="InParanoid" id="A0A3P8VFI5"/>
<feature type="binding site" evidence="11">
    <location>
        <position position="292"/>
    </location>
    <ligand>
        <name>Zn(2+)</name>
        <dbReference type="ChEBI" id="CHEBI:29105"/>
        <label>1</label>
    </ligand>
</feature>
<evidence type="ECO:0000259" key="14">
    <source>
        <dbReference type="PROSITE" id="PS51845"/>
    </source>
</evidence>
<feature type="binding site" evidence="10">
    <location>
        <position position="436"/>
    </location>
    <ligand>
        <name>AMP</name>
        <dbReference type="ChEBI" id="CHEBI:456215"/>
    </ligand>
</feature>
<feature type="binding site" evidence="11">
    <location>
        <position position="328"/>
    </location>
    <ligand>
        <name>Zn(2+)</name>
        <dbReference type="ChEBI" id="CHEBI:29105"/>
        <label>1</label>
    </ligand>
</feature>
<feature type="region of interest" description="Disordered" evidence="13">
    <location>
        <begin position="580"/>
        <end position="609"/>
    </location>
</feature>
<comment type="cofactor">
    <cofactor evidence="12">
        <name>a divalent metal cation</name>
        <dbReference type="ChEBI" id="CHEBI:60240"/>
    </cofactor>
    <text evidence="12">Binds 2 divalent metal cations per subunit. Site 1 may preferentially bind zinc ions, while site 2 has a preference for magnesium and/or manganese ions.</text>
</comment>
<dbReference type="SMART" id="SM00471">
    <property type="entry name" value="HDc"/>
    <property type="match status" value="1"/>
</dbReference>
<keyword evidence="16" id="KW-1185">Reference proteome</keyword>
<feature type="binding site" evidence="11">
    <location>
        <position position="329"/>
    </location>
    <ligand>
        <name>Zn(2+)</name>
        <dbReference type="ChEBI" id="CHEBI:29105"/>
        <label>2</label>
    </ligand>
</feature>
<evidence type="ECO:0000256" key="9">
    <source>
        <dbReference type="PIRSR" id="PIRSR623088-1"/>
    </source>
</evidence>
<keyword evidence="3 11" id="KW-0479">Metal-binding</keyword>
<protein>
    <recommendedName>
        <fullName evidence="12">Phosphodiesterase</fullName>
        <ecNumber evidence="12">3.1.4.-</ecNumber>
    </recommendedName>
</protein>
<dbReference type="InterPro" id="IPR036971">
    <property type="entry name" value="PDEase_catalytic_dom_sf"/>
</dbReference>
<evidence type="ECO:0000256" key="5">
    <source>
        <dbReference type="ARBA" id="ARBA00023149"/>
    </source>
</evidence>
<accession>A0A3P8VFI5</accession>
<dbReference type="Pfam" id="PF08499">
    <property type="entry name" value="PDEase_I_N"/>
    <property type="match status" value="1"/>
</dbReference>
<comment type="catalytic activity">
    <reaction evidence="8">
        <text>a nucleoside 3',5'-cyclic phosphate + H2O = a nucleoside 5'-phosphate + H(+)</text>
        <dbReference type="Rhea" id="RHEA:14653"/>
        <dbReference type="ChEBI" id="CHEBI:15377"/>
        <dbReference type="ChEBI" id="CHEBI:15378"/>
        <dbReference type="ChEBI" id="CHEBI:57867"/>
        <dbReference type="ChEBI" id="CHEBI:58464"/>
        <dbReference type="EC" id="3.1.4.17"/>
    </reaction>
    <physiologicalReaction direction="left-to-right" evidence="8">
        <dbReference type="Rhea" id="RHEA:14654"/>
    </physiologicalReaction>
</comment>
<keyword evidence="2" id="KW-0140">cGMP</keyword>
<comment type="catalytic activity">
    <reaction evidence="7">
        <text>3',5'-cyclic GMP + H2O = GMP + H(+)</text>
        <dbReference type="Rhea" id="RHEA:16957"/>
        <dbReference type="ChEBI" id="CHEBI:15377"/>
        <dbReference type="ChEBI" id="CHEBI:15378"/>
        <dbReference type="ChEBI" id="CHEBI:57746"/>
        <dbReference type="ChEBI" id="CHEBI:58115"/>
    </reaction>
    <physiologicalReaction direction="left-to-right" evidence="7">
        <dbReference type="Rhea" id="RHEA:16958"/>
    </physiologicalReaction>
</comment>
<dbReference type="InterPro" id="IPR023088">
    <property type="entry name" value="PDEase"/>
</dbReference>
<dbReference type="STRING" id="244447.ENSCSEP00000014063"/>
<evidence type="ECO:0000256" key="4">
    <source>
        <dbReference type="ARBA" id="ARBA00022801"/>
    </source>
</evidence>
<evidence type="ECO:0000256" key="10">
    <source>
        <dbReference type="PIRSR" id="PIRSR623088-2"/>
    </source>
</evidence>
<comment type="similarity">
    <text evidence="1">Belongs to the cyclic nucleotide phosphodiesterase family. PDE1 subfamily.</text>
</comment>
<reference evidence="15 16" key="1">
    <citation type="journal article" date="2014" name="Nat. Genet.">
        <title>Whole-genome sequence of a flatfish provides insights into ZW sex chromosome evolution and adaptation to a benthic lifestyle.</title>
        <authorList>
            <person name="Chen S."/>
            <person name="Zhang G."/>
            <person name="Shao C."/>
            <person name="Huang Q."/>
            <person name="Liu G."/>
            <person name="Zhang P."/>
            <person name="Song W."/>
            <person name="An N."/>
            <person name="Chalopin D."/>
            <person name="Volff J.N."/>
            <person name="Hong Y."/>
            <person name="Li Q."/>
            <person name="Sha Z."/>
            <person name="Zhou H."/>
            <person name="Xie M."/>
            <person name="Yu Q."/>
            <person name="Liu Y."/>
            <person name="Xiang H."/>
            <person name="Wang N."/>
            <person name="Wu K."/>
            <person name="Yang C."/>
            <person name="Zhou Q."/>
            <person name="Liao X."/>
            <person name="Yang L."/>
            <person name="Hu Q."/>
            <person name="Zhang J."/>
            <person name="Meng L."/>
            <person name="Jin L."/>
            <person name="Tian Y."/>
            <person name="Lian J."/>
            <person name="Yang J."/>
            <person name="Miao G."/>
            <person name="Liu S."/>
            <person name="Liang Z."/>
            <person name="Yan F."/>
            <person name="Li Y."/>
            <person name="Sun B."/>
            <person name="Zhang H."/>
            <person name="Zhang J."/>
            <person name="Zhu Y."/>
            <person name="Du M."/>
            <person name="Zhao Y."/>
            <person name="Schartl M."/>
            <person name="Tang Q."/>
            <person name="Wang J."/>
        </authorList>
    </citation>
    <scope>NUCLEOTIDE SEQUENCE</scope>
</reference>
<comment type="catalytic activity">
    <reaction evidence="6">
        <text>3',5'-cyclic AMP + H2O = AMP + H(+)</text>
        <dbReference type="Rhea" id="RHEA:25277"/>
        <dbReference type="ChEBI" id="CHEBI:15377"/>
        <dbReference type="ChEBI" id="CHEBI:15378"/>
        <dbReference type="ChEBI" id="CHEBI:58165"/>
        <dbReference type="ChEBI" id="CHEBI:456215"/>
    </reaction>
    <physiologicalReaction direction="left-to-right" evidence="6">
        <dbReference type="Rhea" id="RHEA:25278"/>
    </physiologicalReaction>
</comment>
<feature type="binding site" evidence="11">
    <location>
        <position position="329"/>
    </location>
    <ligand>
        <name>Zn(2+)</name>
        <dbReference type="ChEBI" id="CHEBI:29105"/>
        <label>1</label>
    </ligand>
</feature>
<organism evidence="15 16">
    <name type="scientific">Cynoglossus semilaevis</name>
    <name type="common">Tongue sole</name>
    <dbReference type="NCBI Taxonomy" id="244447"/>
    <lineage>
        <taxon>Eukaryota</taxon>
        <taxon>Metazoa</taxon>
        <taxon>Chordata</taxon>
        <taxon>Craniata</taxon>
        <taxon>Vertebrata</taxon>
        <taxon>Euteleostomi</taxon>
        <taxon>Actinopterygii</taxon>
        <taxon>Neopterygii</taxon>
        <taxon>Teleostei</taxon>
        <taxon>Neoteleostei</taxon>
        <taxon>Acanthomorphata</taxon>
        <taxon>Carangaria</taxon>
        <taxon>Pleuronectiformes</taxon>
        <taxon>Pleuronectoidei</taxon>
        <taxon>Cynoglossidae</taxon>
        <taxon>Cynoglossinae</taxon>
        <taxon>Cynoglossus</taxon>
    </lineage>
</organism>
<dbReference type="Ensembl" id="ENSCSET00000014227.1">
    <property type="protein sequence ID" value="ENSCSEP00000014063.1"/>
    <property type="gene ID" value="ENSCSEG00000009044.1"/>
</dbReference>
<dbReference type="GeneTree" id="ENSGT00940000155331"/>
<dbReference type="Proteomes" id="UP000265120">
    <property type="component" value="Chromosome 3"/>
</dbReference>
<feature type="active site" description="Proton donor" evidence="9">
    <location>
        <position position="288"/>
    </location>
</feature>
<dbReference type="CDD" id="cd00077">
    <property type="entry name" value="HDc"/>
    <property type="match status" value="1"/>
</dbReference>
<dbReference type="PROSITE" id="PS00126">
    <property type="entry name" value="PDEASE_I_1"/>
    <property type="match status" value="1"/>
</dbReference>